<keyword evidence="1" id="KW-0472">Membrane</keyword>
<protein>
    <recommendedName>
        <fullName evidence="2">Origin recognition complex subunit 5 C-terminal domain-containing protein</fullName>
    </recommendedName>
</protein>
<keyword evidence="1" id="KW-0812">Transmembrane</keyword>
<dbReference type="AlphaFoldDB" id="A0ABD2MEQ4"/>
<dbReference type="InterPro" id="IPR020796">
    <property type="entry name" value="ORC5"/>
</dbReference>
<organism evidence="3 4">
    <name type="scientific">Heterodera trifolii</name>
    <dbReference type="NCBI Taxonomy" id="157864"/>
    <lineage>
        <taxon>Eukaryota</taxon>
        <taxon>Metazoa</taxon>
        <taxon>Ecdysozoa</taxon>
        <taxon>Nematoda</taxon>
        <taxon>Chromadorea</taxon>
        <taxon>Rhabditida</taxon>
        <taxon>Tylenchina</taxon>
        <taxon>Tylenchomorpha</taxon>
        <taxon>Tylenchoidea</taxon>
        <taxon>Heteroderidae</taxon>
        <taxon>Heteroderinae</taxon>
        <taxon>Heterodera</taxon>
    </lineage>
</organism>
<evidence type="ECO:0000313" key="4">
    <source>
        <dbReference type="Proteomes" id="UP001620626"/>
    </source>
</evidence>
<sequence>MYLDDQFEELEARVDKLLNANAGIGGPITDFAFNMAKEEGYSVQFVKYVLDSVDIHYRDEKLLRHMVRFTASQVKNTKIPFSEGLSAKEIHSISNFCSELKNDIAFSIRPVSEEHSQSAGAEFPLLTRIAIVATYCASYNPQTSDKVFFFKGKDVLRRKLRGAAREENWHETNLTRRFTTVPRLLLLTFTSILFAFSFLRVFWLFSFPDVNLENSYDFTSQIAHLVDAGLIQVISAPENLDLPKYRSLCSLNFVEQIARSISSDFNLKSFLVDFASEK</sequence>
<name>A0ABD2MEQ4_9BILA</name>
<dbReference type="PANTHER" id="PTHR12705">
    <property type="entry name" value="ORIGIN RECOGNITION COMPLEX SUBUNIT 5"/>
    <property type="match status" value="1"/>
</dbReference>
<evidence type="ECO:0000313" key="3">
    <source>
        <dbReference type="EMBL" id="KAL3125936.1"/>
    </source>
</evidence>
<comment type="caution">
    <text evidence="3">The sequence shown here is derived from an EMBL/GenBank/DDBJ whole genome shotgun (WGS) entry which is preliminary data.</text>
</comment>
<dbReference type="InterPro" id="IPR047088">
    <property type="entry name" value="ORC5_C"/>
</dbReference>
<evidence type="ECO:0000256" key="1">
    <source>
        <dbReference type="SAM" id="Phobius"/>
    </source>
</evidence>
<evidence type="ECO:0000259" key="2">
    <source>
        <dbReference type="Pfam" id="PF14630"/>
    </source>
</evidence>
<feature type="transmembrane region" description="Helical" evidence="1">
    <location>
        <begin position="184"/>
        <end position="205"/>
    </location>
</feature>
<reference evidence="3 4" key="1">
    <citation type="submission" date="2024-10" db="EMBL/GenBank/DDBJ databases">
        <authorList>
            <person name="Kim D."/>
        </authorList>
    </citation>
    <scope>NUCLEOTIDE SEQUENCE [LARGE SCALE GENOMIC DNA]</scope>
    <source>
        <strain evidence="3">BH-2024</strain>
    </source>
</reference>
<dbReference type="EMBL" id="JBICBT010000016">
    <property type="protein sequence ID" value="KAL3125936.1"/>
    <property type="molecule type" value="Genomic_DNA"/>
</dbReference>
<feature type="domain" description="Origin recognition complex subunit 5 C-terminal" evidence="2">
    <location>
        <begin position="124"/>
        <end position="271"/>
    </location>
</feature>
<keyword evidence="1" id="KW-1133">Transmembrane helix</keyword>
<accession>A0ABD2MEQ4</accession>
<keyword evidence="4" id="KW-1185">Reference proteome</keyword>
<proteinExistence type="predicted"/>
<dbReference type="Proteomes" id="UP001620626">
    <property type="component" value="Unassembled WGS sequence"/>
</dbReference>
<gene>
    <name evidence="3" type="ORF">niasHT_009465</name>
</gene>
<dbReference type="PANTHER" id="PTHR12705:SF0">
    <property type="entry name" value="ORIGIN RECOGNITION COMPLEX SUBUNIT 5"/>
    <property type="match status" value="1"/>
</dbReference>
<dbReference type="Pfam" id="PF14630">
    <property type="entry name" value="ORC5_C"/>
    <property type="match status" value="1"/>
</dbReference>